<sequence length="219" mass="23850">MRWCVARKLCNRKPTLQERRGVESSSEAWSVISSIATGASESSIYGCSSGIGLVLSSFGFSTLGVSLAMKLKEGQDGRLQTEKRRCSLVGPVADKATKARKGFCANVAQDETTHDGQHAMDLVRLPRGPEVSIAAEAMAKQSQEVVDYVRQKLAETNAKNKAAADKGRRVKLFNVSDEISNVFNVADIFEYHEEESLYPDLNSRSSSFEEPGIGPNLMG</sequence>
<evidence type="ECO:0000313" key="2">
    <source>
        <dbReference type="Proteomes" id="UP000828048"/>
    </source>
</evidence>
<evidence type="ECO:0000313" key="1">
    <source>
        <dbReference type="EMBL" id="KAH7851130.1"/>
    </source>
</evidence>
<dbReference type="Proteomes" id="UP000828048">
    <property type="component" value="Chromosome 8"/>
</dbReference>
<accession>A0ACB7YEE2</accession>
<name>A0ACB7YEE2_9ERIC</name>
<organism evidence="1 2">
    <name type="scientific">Vaccinium darrowii</name>
    <dbReference type="NCBI Taxonomy" id="229202"/>
    <lineage>
        <taxon>Eukaryota</taxon>
        <taxon>Viridiplantae</taxon>
        <taxon>Streptophyta</taxon>
        <taxon>Embryophyta</taxon>
        <taxon>Tracheophyta</taxon>
        <taxon>Spermatophyta</taxon>
        <taxon>Magnoliopsida</taxon>
        <taxon>eudicotyledons</taxon>
        <taxon>Gunneridae</taxon>
        <taxon>Pentapetalae</taxon>
        <taxon>asterids</taxon>
        <taxon>Ericales</taxon>
        <taxon>Ericaceae</taxon>
        <taxon>Vaccinioideae</taxon>
        <taxon>Vaccinieae</taxon>
        <taxon>Vaccinium</taxon>
    </lineage>
</organism>
<dbReference type="EMBL" id="CM037158">
    <property type="protein sequence ID" value="KAH7851130.1"/>
    <property type="molecule type" value="Genomic_DNA"/>
</dbReference>
<protein>
    <submittedName>
        <fullName evidence="1">Uncharacterized protein</fullName>
    </submittedName>
</protein>
<gene>
    <name evidence="1" type="ORF">Vadar_007679</name>
</gene>
<comment type="caution">
    <text evidence="1">The sequence shown here is derived from an EMBL/GenBank/DDBJ whole genome shotgun (WGS) entry which is preliminary data.</text>
</comment>
<keyword evidence="2" id="KW-1185">Reference proteome</keyword>
<proteinExistence type="predicted"/>
<reference evidence="1 2" key="1">
    <citation type="journal article" date="2021" name="Hortic Res">
        <title>High-quality reference genome and annotation aids understanding of berry development for evergreen blueberry (Vaccinium darrowii).</title>
        <authorList>
            <person name="Yu J."/>
            <person name="Hulse-Kemp A.M."/>
            <person name="Babiker E."/>
            <person name="Staton M."/>
        </authorList>
    </citation>
    <scope>NUCLEOTIDE SEQUENCE [LARGE SCALE GENOMIC DNA]</scope>
    <source>
        <strain evidence="2">cv. NJ 8807/NJ 8810</strain>
        <tissue evidence="1">Young leaf</tissue>
    </source>
</reference>